<keyword evidence="7 11" id="KW-1133">Transmembrane helix</keyword>
<evidence type="ECO:0000313" key="13">
    <source>
        <dbReference type="EMBL" id="PXY22151.1"/>
    </source>
</evidence>
<evidence type="ECO:0000256" key="4">
    <source>
        <dbReference type="ARBA" id="ARBA00022475"/>
    </source>
</evidence>
<feature type="transmembrane region" description="Helical" evidence="11">
    <location>
        <begin position="58"/>
        <end position="81"/>
    </location>
</feature>
<reference evidence="13 14" key="1">
    <citation type="submission" date="2016-07" db="EMBL/GenBank/DDBJ databases">
        <title>Draft genome sequence of Prauserella muralis DSM 45305, isolated from a mould-covered wall in an indoor environment.</title>
        <authorList>
            <person name="Ruckert C."/>
            <person name="Albersmeier A."/>
            <person name="Jiang C.-L."/>
            <person name="Jiang Y."/>
            <person name="Kalinowski J."/>
            <person name="Schneider O."/>
            <person name="Winkler A."/>
            <person name="Zotchev S.B."/>
        </authorList>
    </citation>
    <scope>NUCLEOTIDE SEQUENCE [LARGE SCALE GENOMIC DNA]</scope>
    <source>
        <strain evidence="13 14">DSM 45305</strain>
    </source>
</reference>
<comment type="function">
    <text evidence="9">May be a proton symporter involved in the uptake of osmolytes such as proline and glycine betaine.</text>
</comment>
<feature type="transmembrane region" description="Helical" evidence="11">
    <location>
        <begin position="93"/>
        <end position="111"/>
    </location>
</feature>
<protein>
    <recommendedName>
        <fullName evidence="10">Putative proline/betaine transporter</fullName>
    </recommendedName>
</protein>
<dbReference type="CDD" id="cd17369">
    <property type="entry name" value="MFS_ShiA_like"/>
    <property type="match status" value="1"/>
</dbReference>
<keyword evidence="3" id="KW-0813">Transport</keyword>
<keyword evidence="4" id="KW-1003">Cell membrane</keyword>
<evidence type="ECO:0000256" key="11">
    <source>
        <dbReference type="SAM" id="Phobius"/>
    </source>
</evidence>
<comment type="caution">
    <text evidence="13">The sequence shown here is derived from an EMBL/GenBank/DDBJ whole genome shotgun (WGS) entry which is preliminary data.</text>
</comment>
<feature type="transmembrane region" description="Helical" evidence="11">
    <location>
        <begin position="117"/>
        <end position="137"/>
    </location>
</feature>
<dbReference type="Gene3D" id="1.20.1250.20">
    <property type="entry name" value="MFS general substrate transporter like domains"/>
    <property type="match status" value="2"/>
</dbReference>
<dbReference type="PANTHER" id="PTHR43045:SF1">
    <property type="entry name" value="SHIKIMATE TRANSPORTER"/>
    <property type="match status" value="1"/>
</dbReference>
<dbReference type="InterPro" id="IPR020846">
    <property type="entry name" value="MFS_dom"/>
</dbReference>
<dbReference type="PROSITE" id="PS50850">
    <property type="entry name" value="MFS"/>
    <property type="match status" value="1"/>
</dbReference>
<dbReference type="Proteomes" id="UP000249915">
    <property type="component" value="Unassembled WGS sequence"/>
</dbReference>
<organism evidence="13 14">
    <name type="scientific">Prauserella muralis</name>
    <dbReference type="NCBI Taxonomy" id="588067"/>
    <lineage>
        <taxon>Bacteria</taxon>
        <taxon>Bacillati</taxon>
        <taxon>Actinomycetota</taxon>
        <taxon>Actinomycetes</taxon>
        <taxon>Pseudonocardiales</taxon>
        <taxon>Pseudonocardiaceae</taxon>
        <taxon>Prauserella</taxon>
    </lineage>
</organism>
<evidence type="ECO:0000256" key="8">
    <source>
        <dbReference type="ARBA" id="ARBA00023136"/>
    </source>
</evidence>
<evidence type="ECO:0000256" key="6">
    <source>
        <dbReference type="ARBA" id="ARBA00022847"/>
    </source>
</evidence>
<dbReference type="AlphaFoldDB" id="A0A2V4ARK0"/>
<keyword evidence="8 11" id="KW-0472">Membrane</keyword>
<evidence type="ECO:0000256" key="3">
    <source>
        <dbReference type="ARBA" id="ARBA00022448"/>
    </source>
</evidence>
<comment type="similarity">
    <text evidence="2">Belongs to the major facilitator superfamily. Metabolite:H+ Symporter (MHS) family (TC 2.A.1.6) family.</text>
</comment>
<keyword evidence="5 11" id="KW-0812">Transmembrane</keyword>
<evidence type="ECO:0000313" key="14">
    <source>
        <dbReference type="Proteomes" id="UP000249915"/>
    </source>
</evidence>
<dbReference type="GO" id="GO:0005886">
    <property type="term" value="C:plasma membrane"/>
    <property type="evidence" value="ECO:0007669"/>
    <property type="project" value="UniProtKB-SubCell"/>
</dbReference>
<feature type="transmembrane region" description="Helical" evidence="11">
    <location>
        <begin position="158"/>
        <end position="180"/>
    </location>
</feature>
<feature type="transmembrane region" description="Helical" evidence="11">
    <location>
        <begin position="20"/>
        <end position="46"/>
    </location>
</feature>
<dbReference type="FunFam" id="1.20.1250.20:FF:000001">
    <property type="entry name" value="Dicarboxylate MFS transporter"/>
    <property type="match status" value="1"/>
</dbReference>
<dbReference type="Pfam" id="PF07690">
    <property type="entry name" value="MFS_1"/>
    <property type="match status" value="1"/>
</dbReference>
<feature type="transmembrane region" description="Helical" evidence="11">
    <location>
        <begin position="192"/>
        <end position="211"/>
    </location>
</feature>
<dbReference type="InterPro" id="IPR005829">
    <property type="entry name" value="Sugar_transporter_CS"/>
</dbReference>
<evidence type="ECO:0000259" key="12">
    <source>
        <dbReference type="PROSITE" id="PS50850"/>
    </source>
</evidence>
<feature type="transmembrane region" description="Helical" evidence="11">
    <location>
        <begin position="404"/>
        <end position="429"/>
    </location>
</feature>
<dbReference type="RefSeq" id="WP_112282751.1">
    <property type="nucleotide sequence ID" value="NZ_MASW01000005.1"/>
</dbReference>
<feature type="transmembrane region" description="Helical" evidence="11">
    <location>
        <begin position="313"/>
        <end position="331"/>
    </location>
</feature>
<dbReference type="SUPFAM" id="SSF103473">
    <property type="entry name" value="MFS general substrate transporter"/>
    <property type="match status" value="1"/>
</dbReference>
<dbReference type="InterPro" id="IPR011701">
    <property type="entry name" value="MFS"/>
</dbReference>
<comment type="subcellular location">
    <subcellularLocation>
        <location evidence="1">Cell membrane</location>
        <topology evidence="1">Multi-pass membrane protein</topology>
    </subcellularLocation>
</comment>
<dbReference type="PROSITE" id="PS00216">
    <property type="entry name" value="SUGAR_TRANSPORT_1"/>
    <property type="match status" value="1"/>
</dbReference>
<dbReference type="OrthoDB" id="8953821at2"/>
<feature type="transmembrane region" description="Helical" evidence="11">
    <location>
        <begin position="281"/>
        <end position="301"/>
    </location>
</feature>
<dbReference type="GO" id="GO:0015293">
    <property type="term" value="F:symporter activity"/>
    <property type="evidence" value="ECO:0007669"/>
    <property type="project" value="UniProtKB-KW"/>
</dbReference>
<sequence length="443" mass="46521">MTHLPLDHAGPRNTREARKVAVASFVGTAIEWYDFFLYGAAAALVFGPQFFPSGDPVLSQLGSFATFAVGFLTRPLGGMIAGHFGDRIGRKRILILSLLLMGSATVVVGLLPTYAQIGVAAPVILVVLRLLQGLAVGAEWGGAALMAVEHAPPKRRTLYGSSTQLGVPAGAILANLMMLVLSATTGPAFTAWGWRIGFVASIVLVVFGLVVRRTLTESPLFAQAAARRATARVPLVQVLRRYPAGVLVAIFATAASPAIGYTVLTFILSYGTEHVGYSRDALLVVIIVISALQFVSTLVLADAADRWGRRRTMVVGSLVQVVAALAFFPLFDTGVVLLAVVACGFAMVANTAQYAPLPAVMSDLFPTNLRYSGSSLGYQFGSIVGGSLAPIVATALYAGTRNSLLIGGYLAGMTVLALVAILLAHTAALTHRVTDAERRLVAK</sequence>
<feature type="domain" description="Major facilitator superfamily (MFS) profile" evidence="12">
    <location>
        <begin position="20"/>
        <end position="429"/>
    </location>
</feature>
<feature type="transmembrane region" description="Helical" evidence="11">
    <location>
        <begin position="376"/>
        <end position="398"/>
    </location>
</feature>
<name>A0A2V4ARK0_9PSEU</name>
<dbReference type="InterPro" id="IPR036259">
    <property type="entry name" value="MFS_trans_sf"/>
</dbReference>
<evidence type="ECO:0000256" key="9">
    <source>
        <dbReference type="ARBA" id="ARBA00037295"/>
    </source>
</evidence>
<evidence type="ECO:0000256" key="2">
    <source>
        <dbReference type="ARBA" id="ARBA00008240"/>
    </source>
</evidence>
<dbReference type="EMBL" id="MASW01000005">
    <property type="protein sequence ID" value="PXY22151.1"/>
    <property type="molecule type" value="Genomic_DNA"/>
</dbReference>
<gene>
    <name evidence="13" type="ORF">BAY60_19835</name>
</gene>
<evidence type="ECO:0000256" key="5">
    <source>
        <dbReference type="ARBA" id="ARBA00022692"/>
    </source>
</evidence>
<accession>A0A2V4ARK0</accession>
<keyword evidence="14" id="KW-1185">Reference proteome</keyword>
<evidence type="ECO:0000256" key="10">
    <source>
        <dbReference type="ARBA" id="ARBA00039918"/>
    </source>
</evidence>
<dbReference type="PANTHER" id="PTHR43045">
    <property type="entry name" value="SHIKIMATE TRANSPORTER"/>
    <property type="match status" value="1"/>
</dbReference>
<evidence type="ECO:0000256" key="7">
    <source>
        <dbReference type="ARBA" id="ARBA00022989"/>
    </source>
</evidence>
<evidence type="ECO:0000256" key="1">
    <source>
        <dbReference type="ARBA" id="ARBA00004651"/>
    </source>
</evidence>
<feature type="transmembrane region" description="Helical" evidence="11">
    <location>
        <begin position="246"/>
        <end position="269"/>
    </location>
</feature>
<proteinExistence type="inferred from homology"/>
<keyword evidence="6" id="KW-0769">Symport</keyword>